<proteinExistence type="predicted"/>
<evidence type="ECO:0000313" key="2">
    <source>
        <dbReference type="EMBL" id="GLT18184.1"/>
    </source>
</evidence>
<protein>
    <submittedName>
        <fullName evidence="2">Sigma-E factor regulatory protein RseC</fullName>
    </submittedName>
</protein>
<dbReference type="RefSeq" id="WP_284192074.1">
    <property type="nucleotide sequence ID" value="NZ_BSPW01000036.1"/>
</dbReference>
<dbReference type="Pfam" id="PF04246">
    <property type="entry name" value="RseC_MucC"/>
    <property type="match status" value="1"/>
</dbReference>
<keyword evidence="1" id="KW-0812">Transmembrane</keyword>
<dbReference type="PANTHER" id="PTHR35867">
    <property type="entry name" value="PROTEIN RSEC"/>
    <property type="match status" value="1"/>
</dbReference>
<sequence length="156" mass="16592">MMTALATVSSVTPTNGGYALELSCDQQTSCSSCSSQKSCGTGMISKALGSKSLHWYLYTNLPVKQGQLVEIGLAERDILQSAVVVYLVPLLSMIFGAIAGEWLLSPLLNLGEGLTILSSALATLGGIYCAKRLVAKLERRSLRDVKLLRVLGEPIS</sequence>
<dbReference type="InterPro" id="IPR007359">
    <property type="entry name" value="SigmaE_reg_RseC_MucC"/>
</dbReference>
<organism evidence="2 3">
    <name type="scientific">Vibrio zhanjiangensis</name>
    <dbReference type="NCBI Taxonomy" id="1046128"/>
    <lineage>
        <taxon>Bacteria</taxon>
        <taxon>Pseudomonadati</taxon>
        <taxon>Pseudomonadota</taxon>
        <taxon>Gammaproteobacteria</taxon>
        <taxon>Vibrionales</taxon>
        <taxon>Vibrionaceae</taxon>
        <taxon>Vibrio</taxon>
    </lineage>
</organism>
<feature type="transmembrane region" description="Helical" evidence="1">
    <location>
        <begin position="110"/>
        <end position="130"/>
    </location>
</feature>
<keyword evidence="1" id="KW-1133">Transmembrane helix</keyword>
<dbReference type="PIRSF" id="PIRSF004923">
    <property type="entry name" value="RseC"/>
    <property type="match status" value="1"/>
</dbReference>
<comment type="caution">
    <text evidence="2">The sequence shown here is derived from an EMBL/GenBank/DDBJ whole genome shotgun (WGS) entry which is preliminary data.</text>
</comment>
<accession>A0ABQ6EZF8</accession>
<dbReference type="PANTHER" id="PTHR35867:SF1">
    <property type="entry name" value="PROTEIN RSEC"/>
    <property type="match status" value="1"/>
</dbReference>
<evidence type="ECO:0000313" key="3">
    <source>
        <dbReference type="Proteomes" id="UP001157138"/>
    </source>
</evidence>
<dbReference type="EMBL" id="BSPW01000036">
    <property type="protein sequence ID" value="GLT18184.1"/>
    <property type="molecule type" value="Genomic_DNA"/>
</dbReference>
<dbReference type="Proteomes" id="UP001157138">
    <property type="component" value="Unassembled WGS sequence"/>
</dbReference>
<reference evidence="3" key="1">
    <citation type="journal article" date="2019" name="Int. J. Syst. Evol. Microbiol.">
        <title>The Global Catalogue of Microorganisms (GCM) 10K type strain sequencing project: providing services to taxonomists for standard genome sequencing and annotation.</title>
        <authorList>
            <consortium name="The Broad Institute Genomics Platform"/>
            <consortium name="The Broad Institute Genome Sequencing Center for Infectious Disease"/>
            <person name="Wu L."/>
            <person name="Ma J."/>
        </authorList>
    </citation>
    <scope>NUCLEOTIDE SEQUENCE [LARGE SCALE GENOMIC DNA]</scope>
    <source>
        <strain evidence="3">NBRC 108723</strain>
    </source>
</reference>
<keyword evidence="1" id="KW-0472">Membrane</keyword>
<name>A0ABQ6EZF8_9VIBR</name>
<dbReference type="InterPro" id="IPR026268">
    <property type="entry name" value="RseC"/>
</dbReference>
<keyword evidence="3" id="KW-1185">Reference proteome</keyword>
<gene>
    <name evidence="2" type="ORF">GCM10007938_19620</name>
</gene>
<evidence type="ECO:0000256" key="1">
    <source>
        <dbReference type="SAM" id="Phobius"/>
    </source>
</evidence>
<feature type="transmembrane region" description="Helical" evidence="1">
    <location>
        <begin position="83"/>
        <end position="104"/>
    </location>
</feature>